<proteinExistence type="inferred from homology"/>
<feature type="transmembrane region" description="Helical" evidence="7">
    <location>
        <begin position="112"/>
        <end position="138"/>
    </location>
</feature>
<comment type="subcellular location">
    <subcellularLocation>
        <location evidence="1">Cell membrane</location>
        <topology evidence="1">Multi-pass membrane protein</topology>
    </subcellularLocation>
</comment>
<evidence type="ECO:0000313" key="8">
    <source>
        <dbReference type="EMBL" id="EUA69550.1"/>
    </source>
</evidence>
<evidence type="ECO:0000256" key="5">
    <source>
        <dbReference type="ARBA" id="ARBA00022989"/>
    </source>
</evidence>
<organism evidence="8 9">
    <name type="scientific">Mycobacteroides abscessus subsp. bolletii 1513</name>
    <dbReference type="NCBI Taxonomy" id="1299321"/>
    <lineage>
        <taxon>Bacteria</taxon>
        <taxon>Bacillati</taxon>
        <taxon>Actinomycetota</taxon>
        <taxon>Actinomycetes</taxon>
        <taxon>Mycobacteriales</taxon>
        <taxon>Mycobacteriaceae</taxon>
        <taxon>Mycobacteroides</taxon>
        <taxon>Mycobacteroides abscessus</taxon>
    </lineage>
</organism>
<evidence type="ECO:0000256" key="3">
    <source>
        <dbReference type="ARBA" id="ARBA00022475"/>
    </source>
</evidence>
<evidence type="ECO:0000256" key="1">
    <source>
        <dbReference type="ARBA" id="ARBA00004651"/>
    </source>
</evidence>
<keyword evidence="4 7" id="KW-0812">Transmembrane</keyword>
<accession>X8DPX5</accession>
<reference evidence="8 9" key="1">
    <citation type="submission" date="2013-12" db="EMBL/GenBank/DDBJ databases">
        <authorList>
            <person name="Zelazny A."/>
            <person name="Olivier K."/>
            <person name="Holland S."/>
            <person name="Lenaerts A."/>
            <person name="Ordway D."/>
            <person name="DeGroote M.A."/>
            <person name="Parker T."/>
            <person name="Sizemore C."/>
            <person name="Tallon L.J."/>
            <person name="Sadzewicz L.K."/>
            <person name="Sengamalay N."/>
            <person name="Fraser C.M."/>
            <person name="Hine E."/>
            <person name="Shefchek K.A."/>
            <person name="Das S.P."/>
            <person name="Tettelin H."/>
        </authorList>
    </citation>
    <scope>NUCLEOTIDE SEQUENCE [LARGE SCALE GENOMIC DNA]</scope>
    <source>
        <strain evidence="8 9">1513</strain>
    </source>
</reference>
<dbReference type="Pfam" id="PF07681">
    <property type="entry name" value="DoxX"/>
    <property type="match status" value="1"/>
</dbReference>
<dbReference type="Proteomes" id="UP000023351">
    <property type="component" value="Unassembled WGS sequence"/>
</dbReference>
<evidence type="ECO:0000256" key="7">
    <source>
        <dbReference type="SAM" id="Phobius"/>
    </source>
</evidence>
<dbReference type="PANTHER" id="PTHR33452:SF1">
    <property type="entry name" value="INNER MEMBRANE PROTEIN YPHA-RELATED"/>
    <property type="match status" value="1"/>
</dbReference>
<dbReference type="GO" id="GO:0005886">
    <property type="term" value="C:plasma membrane"/>
    <property type="evidence" value="ECO:0007669"/>
    <property type="project" value="UniProtKB-SubCell"/>
</dbReference>
<sequence>MPSAKQYSDPLTRNDIGLLVLRVAVGLTLCWDGLNVVFASEQFKQLGSTASASADLAARVLAGTYSIGGALLVAGLLTPLGGCAVLGSMLYAATLSYSVRHDLLQSGTAVQFPLVLAAAAMAVILMGPGASPWTGVLAAKNGRMRSHRCWWWPVLGRPLPRGCSSRAPIRFLKEFSKAAHGL</sequence>
<evidence type="ECO:0000256" key="6">
    <source>
        <dbReference type="ARBA" id="ARBA00023136"/>
    </source>
</evidence>
<protein>
    <submittedName>
        <fullName evidence="8">DoxX family protein</fullName>
    </submittedName>
</protein>
<evidence type="ECO:0000313" key="9">
    <source>
        <dbReference type="Proteomes" id="UP000023351"/>
    </source>
</evidence>
<comment type="caution">
    <text evidence="8">The sequence shown here is derived from an EMBL/GenBank/DDBJ whole genome shotgun (WGS) entry which is preliminary data.</text>
</comment>
<evidence type="ECO:0000256" key="4">
    <source>
        <dbReference type="ARBA" id="ARBA00022692"/>
    </source>
</evidence>
<dbReference type="InterPro" id="IPR051907">
    <property type="entry name" value="DoxX-like_oxidoreductase"/>
</dbReference>
<dbReference type="EMBL" id="JAOJ01000002">
    <property type="protein sequence ID" value="EUA69550.1"/>
    <property type="molecule type" value="Genomic_DNA"/>
</dbReference>
<dbReference type="PANTHER" id="PTHR33452">
    <property type="entry name" value="OXIDOREDUCTASE CATD-RELATED"/>
    <property type="match status" value="1"/>
</dbReference>
<name>X8DPX5_9MYCO</name>
<keyword evidence="6 7" id="KW-0472">Membrane</keyword>
<gene>
    <name evidence="8" type="ORF">I540_1216</name>
</gene>
<dbReference type="InterPro" id="IPR032808">
    <property type="entry name" value="DoxX"/>
</dbReference>
<comment type="similarity">
    <text evidence="2">Belongs to the DoxX family.</text>
</comment>
<dbReference type="AlphaFoldDB" id="X8DPX5"/>
<feature type="transmembrane region" description="Helical" evidence="7">
    <location>
        <begin position="60"/>
        <end position="92"/>
    </location>
</feature>
<keyword evidence="3" id="KW-1003">Cell membrane</keyword>
<keyword evidence="5 7" id="KW-1133">Transmembrane helix</keyword>
<evidence type="ECO:0000256" key="2">
    <source>
        <dbReference type="ARBA" id="ARBA00006679"/>
    </source>
</evidence>